<proteinExistence type="inferred from homology"/>
<gene>
    <name evidence="10" type="primary">pdxA</name>
    <name evidence="12" type="ORF">SAMN05216387_10681</name>
</gene>
<keyword evidence="13" id="KW-1185">Reference proteome</keyword>
<dbReference type="STRING" id="1233.SAMN05216387_10681"/>
<dbReference type="EMBL" id="FOBH01000006">
    <property type="protein sequence ID" value="SEL19484.1"/>
    <property type="molecule type" value="Genomic_DNA"/>
</dbReference>
<dbReference type="GO" id="GO:0000287">
    <property type="term" value="F:magnesium ion binding"/>
    <property type="evidence" value="ECO:0007669"/>
    <property type="project" value="UniProtKB-UniRule"/>
</dbReference>
<sequence>MLTSNTGLRKVRIEKPLNTSPRPQSDAKPILALTAGEPAGIGPDLCIQIAQLDLPYNLVVIADRELLQERASLLRLPLEIIDYPPPANAEHKAGALRILHIPLAGPATPGKLDAANARYVLNTLECAAEGCHSGEFDAMVTAPVHKSIINDAGIAFTGHTEYLSHLMNGQAVMMLVGGGMRVTLATTHLPLKDVSGAITQRLLEQKLSIIRQDLIARFAIPKPRIAVAGLNPHAGELGHLGREEIDIIIPALDRLRAIGMDLIGPLPADTLFNPSKLKGYDCILAMYHDQGLPVLKHASFGTAVNVTLGLPIIRTSVDHGTALELAGTGEADPGSLIAAIQMAAVLAENRK</sequence>
<dbReference type="Pfam" id="PF04166">
    <property type="entry name" value="PdxA"/>
    <property type="match status" value="1"/>
</dbReference>
<dbReference type="Gene3D" id="3.40.718.10">
    <property type="entry name" value="Isopropylmalate Dehydrogenase"/>
    <property type="match status" value="1"/>
</dbReference>
<comment type="pathway">
    <text evidence="10">Cofactor biosynthesis; pyridoxine 5'-phosphate biosynthesis; pyridoxine 5'-phosphate from D-erythrose 4-phosphate: step 4/5.</text>
</comment>
<dbReference type="EC" id="1.1.1.262" evidence="10"/>
<dbReference type="GO" id="GO:0042823">
    <property type="term" value="P:pyridoxal phosphate biosynthetic process"/>
    <property type="evidence" value="ECO:0007669"/>
    <property type="project" value="UniProtKB-UniRule"/>
</dbReference>
<protein>
    <recommendedName>
        <fullName evidence="10">4-hydroxythreonine-4-phosphate dehydrogenase</fullName>
        <ecNumber evidence="10">1.1.1.262</ecNumber>
    </recommendedName>
    <alternativeName>
        <fullName evidence="10">4-(phosphohydroxy)-L-threonine dehydrogenase</fullName>
    </alternativeName>
</protein>
<evidence type="ECO:0000256" key="9">
    <source>
        <dbReference type="ARBA" id="ARBA00023285"/>
    </source>
</evidence>
<evidence type="ECO:0000256" key="8">
    <source>
        <dbReference type="ARBA" id="ARBA00023096"/>
    </source>
</evidence>
<dbReference type="InterPro" id="IPR037510">
    <property type="entry name" value="PdxA"/>
</dbReference>
<evidence type="ECO:0000256" key="3">
    <source>
        <dbReference type="ARBA" id="ARBA00022833"/>
    </source>
</evidence>
<dbReference type="GO" id="GO:0050897">
    <property type="term" value="F:cobalt ion binding"/>
    <property type="evidence" value="ECO:0007669"/>
    <property type="project" value="UniProtKB-UniRule"/>
</dbReference>
<feature type="binding site" evidence="10">
    <location>
        <position position="314"/>
    </location>
    <ligand>
        <name>substrate</name>
    </ligand>
</feature>
<comment type="miscellaneous">
    <text evidence="10">The active site is located at the dimer interface.</text>
</comment>
<dbReference type="GO" id="GO:0008270">
    <property type="term" value="F:zinc ion binding"/>
    <property type="evidence" value="ECO:0007669"/>
    <property type="project" value="UniProtKB-UniRule"/>
</dbReference>
<evidence type="ECO:0000256" key="11">
    <source>
        <dbReference type="SAM" id="MobiDB-lite"/>
    </source>
</evidence>
<dbReference type="AlphaFoldDB" id="A0A1H7N7L8"/>
<feature type="binding site" evidence="10">
    <location>
        <position position="159"/>
    </location>
    <ligand>
        <name>substrate</name>
    </ligand>
</feature>
<evidence type="ECO:0000313" key="12">
    <source>
        <dbReference type="EMBL" id="SEL19484.1"/>
    </source>
</evidence>
<keyword evidence="7 10" id="KW-0520">NAD</keyword>
<comment type="function">
    <text evidence="10">Catalyzes the NAD(P)-dependent oxidation of 4-(phosphooxy)-L-threonine (HTP) into 2-amino-3-oxo-4-(phosphooxy)butyric acid which spontaneously decarboxylates to form 3-amino-2-oxopropyl phosphate (AHAP).</text>
</comment>
<dbReference type="UniPathway" id="UPA00244">
    <property type="reaction ID" value="UER00312"/>
</dbReference>
<accession>A0A1H7N7L8</accession>
<keyword evidence="2 10" id="KW-0479">Metal-binding</keyword>
<dbReference type="HAMAP" id="MF_00536">
    <property type="entry name" value="PdxA"/>
    <property type="match status" value="1"/>
</dbReference>
<dbReference type="GO" id="GO:0050570">
    <property type="term" value="F:4-hydroxythreonine-4-phosphate dehydrogenase activity"/>
    <property type="evidence" value="ECO:0007669"/>
    <property type="project" value="UniProtKB-UniRule"/>
</dbReference>
<comment type="subcellular location">
    <subcellularLocation>
        <location evidence="10">Cytoplasm</location>
    </subcellularLocation>
</comment>
<dbReference type="PANTHER" id="PTHR30004">
    <property type="entry name" value="4-HYDROXYTHREONINE-4-PHOSPHATE DEHYDROGENASE"/>
    <property type="match status" value="1"/>
</dbReference>
<evidence type="ECO:0000256" key="4">
    <source>
        <dbReference type="ARBA" id="ARBA00022842"/>
    </source>
</evidence>
<feature type="binding site" evidence="10">
    <location>
        <position position="305"/>
    </location>
    <ligand>
        <name>substrate</name>
    </ligand>
</feature>
<dbReference type="NCBIfam" id="TIGR00557">
    <property type="entry name" value="pdxA"/>
    <property type="match status" value="1"/>
</dbReference>
<dbReference type="Proteomes" id="UP000198620">
    <property type="component" value="Unassembled WGS sequence"/>
</dbReference>
<comment type="subunit">
    <text evidence="10">Homodimer.</text>
</comment>
<evidence type="ECO:0000256" key="2">
    <source>
        <dbReference type="ARBA" id="ARBA00022723"/>
    </source>
</evidence>
<feature type="binding site" evidence="10">
    <location>
        <position position="296"/>
    </location>
    <ligand>
        <name>substrate</name>
    </ligand>
</feature>
<keyword evidence="8 10" id="KW-0664">Pyridoxine biosynthesis</keyword>
<dbReference type="GO" id="GO:0051287">
    <property type="term" value="F:NAD binding"/>
    <property type="evidence" value="ECO:0007669"/>
    <property type="project" value="InterPro"/>
</dbReference>
<evidence type="ECO:0000256" key="10">
    <source>
        <dbReference type="HAMAP-Rule" id="MF_00536"/>
    </source>
</evidence>
<keyword evidence="3 10" id="KW-0862">Zinc</keyword>
<comment type="catalytic activity">
    <reaction evidence="10">
        <text>4-(phosphooxy)-L-threonine + NAD(+) = 3-amino-2-oxopropyl phosphate + CO2 + NADH</text>
        <dbReference type="Rhea" id="RHEA:32275"/>
        <dbReference type="ChEBI" id="CHEBI:16526"/>
        <dbReference type="ChEBI" id="CHEBI:57279"/>
        <dbReference type="ChEBI" id="CHEBI:57540"/>
        <dbReference type="ChEBI" id="CHEBI:57945"/>
        <dbReference type="ChEBI" id="CHEBI:58452"/>
        <dbReference type="EC" id="1.1.1.262"/>
    </reaction>
</comment>
<keyword evidence="1 10" id="KW-0963">Cytoplasm</keyword>
<dbReference type="InterPro" id="IPR005255">
    <property type="entry name" value="PdxA_fam"/>
</dbReference>
<evidence type="ECO:0000256" key="6">
    <source>
        <dbReference type="ARBA" id="ARBA00023002"/>
    </source>
</evidence>
<feature type="binding site" evidence="10">
    <location>
        <position position="233"/>
    </location>
    <ligand>
        <name>a divalent metal cation</name>
        <dbReference type="ChEBI" id="CHEBI:60240"/>
        <note>ligand shared between dimeric partners</note>
    </ligand>
</feature>
<evidence type="ECO:0000313" key="13">
    <source>
        <dbReference type="Proteomes" id="UP000198620"/>
    </source>
</evidence>
<organism evidence="12 13">
    <name type="scientific">Nitrosovibrio tenuis</name>
    <dbReference type="NCBI Taxonomy" id="1233"/>
    <lineage>
        <taxon>Bacteria</taxon>
        <taxon>Pseudomonadati</taxon>
        <taxon>Pseudomonadota</taxon>
        <taxon>Betaproteobacteria</taxon>
        <taxon>Nitrosomonadales</taxon>
        <taxon>Nitrosomonadaceae</taxon>
        <taxon>Nitrosovibrio</taxon>
    </lineage>
</organism>
<dbReference type="GO" id="GO:0008615">
    <property type="term" value="P:pyridoxine biosynthetic process"/>
    <property type="evidence" value="ECO:0007669"/>
    <property type="project" value="UniProtKB-UniRule"/>
</dbReference>
<keyword evidence="9 10" id="KW-0170">Cobalt</keyword>
<evidence type="ECO:0000256" key="1">
    <source>
        <dbReference type="ARBA" id="ARBA00022490"/>
    </source>
</evidence>
<dbReference type="GO" id="GO:0005737">
    <property type="term" value="C:cytoplasm"/>
    <property type="evidence" value="ECO:0007669"/>
    <property type="project" value="UniProtKB-SubCell"/>
</dbReference>
<feature type="binding site" evidence="10">
    <location>
        <position position="288"/>
    </location>
    <ligand>
        <name>a divalent metal cation</name>
        <dbReference type="ChEBI" id="CHEBI:60240"/>
        <note>ligand shared between dimeric partners</note>
    </ligand>
</feature>
<keyword evidence="5 10" id="KW-0521">NADP</keyword>
<name>A0A1H7N7L8_9PROT</name>
<evidence type="ECO:0000256" key="7">
    <source>
        <dbReference type="ARBA" id="ARBA00023027"/>
    </source>
</evidence>
<feature type="binding site" evidence="10">
    <location>
        <position position="160"/>
    </location>
    <ligand>
        <name>substrate</name>
    </ligand>
</feature>
<feature type="binding site" evidence="10">
    <location>
        <position position="188"/>
    </location>
    <ligand>
        <name>a divalent metal cation</name>
        <dbReference type="ChEBI" id="CHEBI:60240"/>
        <note>ligand shared between dimeric partners</note>
    </ligand>
</feature>
<feature type="region of interest" description="Disordered" evidence="11">
    <location>
        <begin position="1"/>
        <end position="29"/>
    </location>
</feature>
<reference evidence="12 13" key="1">
    <citation type="submission" date="2016-10" db="EMBL/GenBank/DDBJ databases">
        <authorList>
            <person name="de Groot N.N."/>
        </authorList>
    </citation>
    <scope>NUCLEOTIDE SEQUENCE [LARGE SCALE GENOMIC DNA]</scope>
    <source>
        <strain evidence="12 13">Nv1</strain>
    </source>
</reference>
<comment type="cofactor">
    <cofactor evidence="10">
        <name>Zn(2+)</name>
        <dbReference type="ChEBI" id="CHEBI:29105"/>
    </cofactor>
    <cofactor evidence="10">
        <name>Mg(2+)</name>
        <dbReference type="ChEBI" id="CHEBI:18420"/>
    </cofactor>
    <cofactor evidence="10">
        <name>Co(2+)</name>
        <dbReference type="ChEBI" id="CHEBI:48828"/>
    </cofactor>
    <text evidence="10">Binds 1 divalent metal cation per subunit. Can use ions such as Zn(2+), Mg(2+) or Co(2+).</text>
</comment>
<comment type="similarity">
    <text evidence="10">Belongs to the PdxA family.</text>
</comment>
<dbReference type="SUPFAM" id="SSF53659">
    <property type="entry name" value="Isocitrate/Isopropylmalate dehydrogenase-like"/>
    <property type="match status" value="1"/>
</dbReference>
<evidence type="ECO:0000256" key="5">
    <source>
        <dbReference type="ARBA" id="ARBA00022857"/>
    </source>
</evidence>
<keyword evidence="6 10" id="KW-0560">Oxidoreductase</keyword>
<keyword evidence="4 10" id="KW-0460">Magnesium</keyword>
<dbReference type="PANTHER" id="PTHR30004:SF5">
    <property type="entry name" value="4-HYDROXYTHREONINE-4-PHOSPHATE DEHYDROGENASE"/>
    <property type="match status" value="1"/>
</dbReference>